<accession>A0A4U6V9X2</accession>
<dbReference type="SUPFAM" id="SSF54928">
    <property type="entry name" value="RNA-binding domain, RBD"/>
    <property type="match status" value="1"/>
</dbReference>
<dbReference type="SMART" id="SM00360">
    <property type="entry name" value="RRM"/>
    <property type="match status" value="2"/>
</dbReference>
<feature type="domain" description="RRM" evidence="3">
    <location>
        <begin position="24"/>
        <end position="102"/>
    </location>
</feature>
<dbReference type="Gramene" id="TKW23829">
    <property type="protein sequence ID" value="TKW23829"/>
    <property type="gene ID" value="SEVIR_3G012850v2"/>
</dbReference>
<dbReference type="InterPro" id="IPR035979">
    <property type="entry name" value="RBD_domain_sf"/>
</dbReference>
<dbReference type="InterPro" id="IPR012677">
    <property type="entry name" value="Nucleotide-bd_a/b_plait_sf"/>
</dbReference>
<dbReference type="PANTHER" id="PTHR48025">
    <property type="entry name" value="OS02G0815200 PROTEIN"/>
    <property type="match status" value="1"/>
</dbReference>
<keyword evidence="5" id="KW-1185">Reference proteome</keyword>
<name>A0A4U6V9X2_SETVI</name>
<dbReference type="PANTHER" id="PTHR48025:SF3">
    <property type="entry name" value="31 KDA RIBONUCLEOPROTEIN, CHLOROPLASTIC-RELATED"/>
    <property type="match status" value="1"/>
</dbReference>
<evidence type="ECO:0000313" key="5">
    <source>
        <dbReference type="Proteomes" id="UP000298652"/>
    </source>
</evidence>
<gene>
    <name evidence="4" type="ORF">SEVIR_3G012850v2</name>
</gene>
<feature type="domain" description="RRM" evidence="3">
    <location>
        <begin position="126"/>
        <end position="185"/>
    </location>
</feature>
<dbReference type="EMBL" id="CM016554">
    <property type="protein sequence ID" value="TKW23829.1"/>
    <property type="molecule type" value="Genomic_DNA"/>
</dbReference>
<dbReference type="Proteomes" id="UP000298652">
    <property type="component" value="Chromosome 3"/>
</dbReference>
<dbReference type="GO" id="GO:1901259">
    <property type="term" value="P:chloroplast rRNA processing"/>
    <property type="evidence" value="ECO:0007669"/>
    <property type="project" value="TreeGrafter"/>
</dbReference>
<dbReference type="Pfam" id="PF00076">
    <property type="entry name" value="RRM_1"/>
    <property type="match status" value="2"/>
</dbReference>
<evidence type="ECO:0000313" key="4">
    <source>
        <dbReference type="EMBL" id="TKW23829.1"/>
    </source>
</evidence>
<keyword evidence="1 2" id="KW-0694">RNA-binding</keyword>
<dbReference type="FunFam" id="3.30.70.330:FF:000501">
    <property type="entry name" value="Os04g0682400 protein"/>
    <property type="match status" value="1"/>
</dbReference>
<dbReference type="Gene3D" id="3.30.70.330">
    <property type="match status" value="2"/>
</dbReference>
<proteinExistence type="predicted"/>
<evidence type="ECO:0000256" key="2">
    <source>
        <dbReference type="PROSITE-ProRule" id="PRU00176"/>
    </source>
</evidence>
<dbReference type="OMA" id="PAMDENY"/>
<dbReference type="PROSITE" id="PS50102">
    <property type="entry name" value="RRM"/>
    <property type="match status" value="2"/>
</dbReference>
<dbReference type="GO" id="GO:0009535">
    <property type="term" value="C:chloroplast thylakoid membrane"/>
    <property type="evidence" value="ECO:0007669"/>
    <property type="project" value="TreeGrafter"/>
</dbReference>
<dbReference type="InterPro" id="IPR050502">
    <property type="entry name" value="Euk_RNA-bind_prot"/>
</dbReference>
<reference evidence="4" key="1">
    <citation type="submission" date="2019-03" db="EMBL/GenBank/DDBJ databases">
        <title>WGS assembly of Setaria viridis.</title>
        <authorList>
            <person name="Huang P."/>
            <person name="Jenkins J."/>
            <person name="Grimwood J."/>
            <person name="Barry K."/>
            <person name="Healey A."/>
            <person name="Mamidi S."/>
            <person name="Sreedasyam A."/>
            <person name="Shu S."/>
            <person name="Feldman M."/>
            <person name="Wu J."/>
            <person name="Yu Y."/>
            <person name="Chen C."/>
            <person name="Johnson J."/>
            <person name="Rokhsar D."/>
            <person name="Baxter I."/>
            <person name="Schmutz J."/>
            <person name="Brutnell T."/>
            <person name="Kellogg E."/>
        </authorList>
    </citation>
    <scope>NUCLEOTIDE SEQUENCE [LARGE SCALE GENOMIC DNA]</scope>
</reference>
<organism evidence="4 5">
    <name type="scientific">Setaria viridis</name>
    <name type="common">Green bristlegrass</name>
    <name type="synonym">Setaria italica subsp. viridis</name>
    <dbReference type="NCBI Taxonomy" id="4556"/>
    <lineage>
        <taxon>Eukaryota</taxon>
        <taxon>Viridiplantae</taxon>
        <taxon>Streptophyta</taxon>
        <taxon>Embryophyta</taxon>
        <taxon>Tracheophyta</taxon>
        <taxon>Spermatophyta</taxon>
        <taxon>Magnoliopsida</taxon>
        <taxon>Liliopsida</taxon>
        <taxon>Poales</taxon>
        <taxon>Poaceae</taxon>
        <taxon>PACMAD clade</taxon>
        <taxon>Panicoideae</taxon>
        <taxon>Panicodae</taxon>
        <taxon>Paniceae</taxon>
        <taxon>Cenchrinae</taxon>
        <taxon>Setaria</taxon>
    </lineage>
</organism>
<dbReference type="AlphaFoldDB" id="A0A4U6V9X2"/>
<evidence type="ECO:0000259" key="3">
    <source>
        <dbReference type="PROSITE" id="PS50102"/>
    </source>
</evidence>
<sequence length="185" mass="20491">MSKRQELSFSSPYDGGMLKEGDGTNLFVGNLPLSMTSHKLIELFLPFGRIIRSRVVDDCFTGLSKGYDFVKYSDPQCAAEAIKCMNGRMVEGKVLEVRVAESSGSNPSVHAVPETNHQPTKQMDRSNLYVHNLPLQMNTDKLLDLFVPYGQVTSAKVAMDYTSRISKGYGFLKFSDPHDAANAVM</sequence>
<protein>
    <recommendedName>
        <fullName evidence="3">RRM domain-containing protein</fullName>
    </recommendedName>
</protein>
<evidence type="ECO:0000256" key="1">
    <source>
        <dbReference type="ARBA" id="ARBA00022884"/>
    </source>
</evidence>
<dbReference type="GO" id="GO:0003729">
    <property type="term" value="F:mRNA binding"/>
    <property type="evidence" value="ECO:0007669"/>
    <property type="project" value="TreeGrafter"/>
</dbReference>
<dbReference type="InterPro" id="IPR000504">
    <property type="entry name" value="RRM_dom"/>
</dbReference>